<organism evidence="2 3">
    <name type="scientific">Opisthorchis viverrini</name>
    <name type="common">Southeast Asian liver fluke</name>
    <dbReference type="NCBI Taxonomy" id="6198"/>
    <lineage>
        <taxon>Eukaryota</taxon>
        <taxon>Metazoa</taxon>
        <taxon>Spiralia</taxon>
        <taxon>Lophotrochozoa</taxon>
        <taxon>Platyhelminthes</taxon>
        <taxon>Trematoda</taxon>
        <taxon>Digenea</taxon>
        <taxon>Opisthorchiida</taxon>
        <taxon>Opisthorchiata</taxon>
        <taxon>Opisthorchiidae</taxon>
        <taxon>Opisthorchis</taxon>
    </lineage>
</organism>
<keyword evidence="3" id="KW-1185">Reference proteome</keyword>
<dbReference type="Proteomes" id="UP000054324">
    <property type="component" value="Unassembled WGS sequence"/>
</dbReference>
<dbReference type="EMBL" id="KL601787">
    <property type="protein sequence ID" value="KER18401.1"/>
    <property type="molecule type" value="Genomic_DNA"/>
</dbReference>
<name>A0A074YUD2_OPIVI</name>
<dbReference type="OrthoDB" id="5913609at2759"/>
<feature type="compositionally biased region" description="Basic and acidic residues" evidence="1">
    <location>
        <begin position="26"/>
        <end position="42"/>
    </location>
</feature>
<feature type="non-terminal residue" evidence="2">
    <location>
        <position position="80"/>
    </location>
</feature>
<protein>
    <submittedName>
        <fullName evidence="2">Uncharacterized protein</fullName>
    </submittedName>
</protein>
<dbReference type="KEGG" id="ovi:T265_16082"/>
<feature type="region of interest" description="Disordered" evidence="1">
    <location>
        <begin position="1"/>
        <end position="54"/>
    </location>
</feature>
<evidence type="ECO:0000313" key="2">
    <source>
        <dbReference type="EMBL" id="KER18401.1"/>
    </source>
</evidence>
<feature type="compositionally biased region" description="Polar residues" evidence="1">
    <location>
        <begin position="44"/>
        <end position="54"/>
    </location>
</feature>
<evidence type="ECO:0000313" key="3">
    <source>
        <dbReference type="Proteomes" id="UP000054324"/>
    </source>
</evidence>
<proteinExistence type="predicted"/>
<dbReference type="AlphaFoldDB" id="A0A074YUD2"/>
<dbReference type="RefSeq" id="XP_009177852.1">
    <property type="nucleotide sequence ID" value="XM_009179588.1"/>
</dbReference>
<accession>A0A074YUD2</accession>
<evidence type="ECO:0000256" key="1">
    <source>
        <dbReference type="SAM" id="MobiDB-lite"/>
    </source>
</evidence>
<feature type="compositionally biased region" description="Polar residues" evidence="1">
    <location>
        <begin position="13"/>
        <end position="24"/>
    </location>
</feature>
<reference evidence="2 3" key="1">
    <citation type="submission" date="2013-11" db="EMBL/GenBank/DDBJ databases">
        <title>Opisthorchis viverrini - life in the bile duct.</title>
        <authorList>
            <person name="Young N.D."/>
            <person name="Nagarajan N."/>
            <person name="Lin S.J."/>
            <person name="Korhonen P.K."/>
            <person name="Jex A.R."/>
            <person name="Hall R.S."/>
            <person name="Safavi-Hemami H."/>
            <person name="Kaewkong W."/>
            <person name="Bertrand D."/>
            <person name="Gao S."/>
            <person name="Seet Q."/>
            <person name="Wongkham S."/>
            <person name="Teh B.T."/>
            <person name="Wongkham C."/>
            <person name="Intapan P.M."/>
            <person name="Maleewong W."/>
            <person name="Yang X."/>
            <person name="Hu M."/>
            <person name="Wang Z."/>
            <person name="Hofmann A."/>
            <person name="Sternberg P.W."/>
            <person name="Tan P."/>
            <person name="Wang J."/>
            <person name="Gasser R.B."/>
        </authorList>
    </citation>
    <scope>NUCLEOTIDE SEQUENCE [LARGE SCALE GENOMIC DNA]</scope>
</reference>
<sequence length="80" mass="8948">MSSHLQRVRVSSFPFSSETLQNKAKTQKDPRSGKGKDERDAEFTESSTEGQYMRSSSLLATADFNVVVHSGMEPMTLTIY</sequence>
<gene>
    <name evidence="2" type="ORF">T265_16082</name>
</gene>
<dbReference type="CTD" id="20330247"/>
<dbReference type="GeneID" id="20330247"/>